<gene>
    <name evidence="1" type="ORF">R83534S58_LOCUS276</name>
</gene>
<dbReference type="Proteomes" id="UP001154272">
    <property type="component" value="Unassembled WGS sequence"/>
</dbReference>
<reference evidence="1" key="1">
    <citation type="submission" date="2022-10" db="EMBL/GenBank/DDBJ databases">
        <authorList>
            <person name="Botero Cardona J."/>
        </authorList>
    </citation>
    <scope>NUCLEOTIDE SEQUENCE</scope>
    <source>
        <strain evidence="1">R-83534</strain>
    </source>
</reference>
<name>A0ABM9HJ50_9PROT</name>
<protein>
    <submittedName>
        <fullName evidence="1">Uncharacterized protein</fullName>
    </submittedName>
</protein>
<proteinExistence type="predicted"/>
<accession>A0ABM9HJ50</accession>
<sequence>MYLIKNVVYLSQFIITKKFIRFYFIYNNKLEITLKRNTVT</sequence>
<comment type="caution">
    <text evidence="1">The sequence shown here is derived from an EMBL/GenBank/DDBJ whole genome shotgun (WGS) entry which is preliminary data.</text>
</comment>
<keyword evidence="2" id="KW-1185">Reference proteome</keyword>
<evidence type="ECO:0000313" key="2">
    <source>
        <dbReference type="Proteomes" id="UP001154272"/>
    </source>
</evidence>
<organism evidence="1 2">
    <name type="scientific">Commensalibacter papalotli</name>
    <name type="common">ex Botero et al. 2024</name>
    <dbReference type="NCBI Taxonomy" id="2972766"/>
    <lineage>
        <taxon>Bacteria</taxon>
        <taxon>Pseudomonadati</taxon>
        <taxon>Pseudomonadota</taxon>
        <taxon>Alphaproteobacteria</taxon>
        <taxon>Acetobacterales</taxon>
        <taxon>Acetobacteraceae</taxon>
    </lineage>
</organism>
<evidence type="ECO:0000313" key="1">
    <source>
        <dbReference type="EMBL" id="CAI3926729.1"/>
    </source>
</evidence>
<dbReference type="EMBL" id="CAMXCH010000001">
    <property type="protein sequence ID" value="CAI3926729.1"/>
    <property type="molecule type" value="Genomic_DNA"/>
</dbReference>